<evidence type="ECO:0000259" key="1">
    <source>
        <dbReference type="Pfam" id="PF01458"/>
    </source>
</evidence>
<dbReference type="PANTHER" id="PTHR43575">
    <property type="entry name" value="PROTEIN ABCI7, CHLOROPLASTIC"/>
    <property type="match status" value="1"/>
</dbReference>
<dbReference type="RefSeq" id="WP_019372714.1">
    <property type="nucleotide sequence ID" value="NZ_ALEE01000067.1"/>
</dbReference>
<comment type="caution">
    <text evidence="2">The sequence shown here is derived from an EMBL/GenBank/DDBJ whole genome shotgun (WGS) entry which is preliminary data.</text>
</comment>
<dbReference type="AlphaFoldDB" id="A0A317R9B8"/>
<dbReference type="SUPFAM" id="SSF101960">
    <property type="entry name" value="Stabilizer of iron transporter SufD"/>
    <property type="match status" value="1"/>
</dbReference>
<organism evidence="2 3">
    <name type="scientific">Melaminivora alkalimesophila</name>
    <dbReference type="NCBI Taxonomy" id="1165852"/>
    <lineage>
        <taxon>Bacteria</taxon>
        <taxon>Pseudomonadati</taxon>
        <taxon>Pseudomonadota</taxon>
        <taxon>Betaproteobacteria</taxon>
        <taxon>Burkholderiales</taxon>
        <taxon>Comamonadaceae</taxon>
        <taxon>Melaminivora</taxon>
    </lineage>
</organism>
<dbReference type="EMBL" id="QGUB01000007">
    <property type="protein sequence ID" value="PWW44670.1"/>
    <property type="molecule type" value="Genomic_DNA"/>
</dbReference>
<evidence type="ECO:0000313" key="2">
    <source>
        <dbReference type="EMBL" id="PWW44670.1"/>
    </source>
</evidence>
<name>A0A317R9B8_9BURK</name>
<gene>
    <name evidence="2" type="ORF">DFR36_107137</name>
</gene>
<dbReference type="InterPro" id="IPR000825">
    <property type="entry name" value="SUF_FeS_clus_asmbl_SufBD_core"/>
</dbReference>
<dbReference type="PANTHER" id="PTHR43575:SF1">
    <property type="entry name" value="PROTEIN ABCI7, CHLOROPLASTIC"/>
    <property type="match status" value="1"/>
</dbReference>
<dbReference type="GO" id="GO:0016226">
    <property type="term" value="P:iron-sulfur cluster assembly"/>
    <property type="evidence" value="ECO:0007669"/>
    <property type="project" value="InterPro"/>
</dbReference>
<dbReference type="Pfam" id="PF01458">
    <property type="entry name" value="SUFBD_core"/>
    <property type="match status" value="1"/>
</dbReference>
<protein>
    <submittedName>
        <fullName evidence="2">Fe-S cluster assembly protein SufD</fullName>
    </submittedName>
</protein>
<proteinExistence type="predicted"/>
<keyword evidence="3" id="KW-1185">Reference proteome</keyword>
<feature type="domain" description="SUF system FeS cluster assembly SufBD core" evidence="1">
    <location>
        <begin position="141"/>
        <end position="369"/>
    </location>
</feature>
<dbReference type="InterPro" id="IPR037284">
    <property type="entry name" value="SUF_FeS_clus_asmbl_SufBD_sf"/>
</dbReference>
<evidence type="ECO:0000313" key="3">
    <source>
        <dbReference type="Proteomes" id="UP000246483"/>
    </source>
</evidence>
<sequence length="412" mass="44054">MDLAVRPLDDPRAAREHLQQRGWIARRSEAFRNLPPPPMELWLGSERPTHTHDDTAAASGWRIGLPEEAAGTPPAVAFEELSALEPQQRRSLLAELPHPGETEVAPFAWAHRALCTAGARLRIRAAAEPVSVVLQHQPRSSVEAPLLVVELEPGAQCRLLEVHEGLDMPANSGAQVQNLQVHVLLGAGARLEHLRVAAPGAGASLAHHVEGRLAAGARYDQATVAIGASYHLQRNTVELLGEDALARHSALLLAGTRQLDHQLNASLQAAQARSEVETLTLAEGGARCGSSAHARIAPGADEASIHQRLSGVPLAGNPRLFLRPHLEILHDKVQAAHGATWGALPEDALFYAQQRGLDEGTARALVIEGMARAVLERSLGESPLLEDWLGGGWLAQALRRQLGALQPAGEGR</sequence>
<dbReference type="OrthoDB" id="9768262at2"/>
<dbReference type="InterPro" id="IPR055346">
    <property type="entry name" value="Fe-S_cluster_assembly_SufBD"/>
</dbReference>
<accession>A0A317R9B8</accession>
<dbReference type="Proteomes" id="UP000246483">
    <property type="component" value="Unassembled WGS sequence"/>
</dbReference>
<reference evidence="2 3" key="1">
    <citation type="submission" date="2018-05" db="EMBL/GenBank/DDBJ databases">
        <title>Genomic Encyclopedia of Type Strains, Phase IV (KMG-IV): sequencing the most valuable type-strain genomes for metagenomic binning, comparative biology and taxonomic classification.</title>
        <authorList>
            <person name="Goeker M."/>
        </authorList>
    </citation>
    <scope>NUCLEOTIDE SEQUENCE [LARGE SCALE GENOMIC DNA]</scope>
    <source>
        <strain evidence="2 3">DSM 26006</strain>
    </source>
</reference>